<evidence type="ECO:0000313" key="2">
    <source>
        <dbReference type="EMBL" id="MFC4723231.1"/>
    </source>
</evidence>
<keyword evidence="3" id="KW-1185">Reference proteome</keyword>
<feature type="signal peptide" evidence="1">
    <location>
        <begin position="1"/>
        <end position="24"/>
    </location>
</feature>
<evidence type="ECO:0000256" key="1">
    <source>
        <dbReference type="SAM" id="SignalP"/>
    </source>
</evidence>
<organism evidence="2 3">
    <name type="scientific">Geojedonia litorea</name>
    <dbReference type="NCBI Taxonomy" id="1268269"/>
    <lineage>
        <taxon>Bacteria</taxon>
        <taxon>Pseudomonadati</taxon>
        <taxon>Bacteroidota</taxon>
        <taxon>Flavobacteriia</taxon>
        <taxon>Flavobacteriales</taxon>
        <taxon>Flavobacteriaceae</taxon>
        <taxon>Geojedonia</taxon>
    </lineage>
</organism>
<evidence type="ECO:0000313" key="3">
    <source>
        <dbReference type="Proteomes" id="UP001595953"/>
    </source>
</evidence>
<reference evidence="3" key="1">
    <citation type="journal article" date="2019" name="Int. J. Syst. Evol. Microbiol.">
        <title>The Global Catalogue of Microorganisms (GCM) 10K type strain sequencing project: providing services to taxonomists for standard genome sequencing and annotation.</title>
        <authorList>
            <consortium name="The Broad Institute Genomics Platform"/>
            <consortium name="The Broad Institute Genome Sequencing Center for Infectious Disease"/>
            <person name="Wu L."/>
            <person name="Ma J."/>
        </authorList>
    </citation>
    <scope>NUCLEOTIDE SEQUENCE [LARGE SCALE GENOMIC DNA]</scope>
    <source>
        <strain evidence="3">CCUG 63682</strain>
    </source>
</reference>
<dbReference type="EMBL" id="JBHSGP010000014">
    <property type="protein sequence ID" value="MFC4723231.1"/>
    <property type="molecule type" value="Genomic_DNA"/>
</dbReference>
<name>A0ABV9N5X7_9FLAO</name>
<accession>A0ABV9N5X7</accession>
<protein>
    <submittedName>
        <fullName evidence="2">Uncharacterized protein</fullName>
    </submittedName>
</protein>
<feature type="chain" id="PRO_5047381977" evidence="1">
    <location>
        <begin position="25"/>
        <end position="58"/>
    </location>
</feature>
<gene>
    <name evidence="2" type="ORF">ACFO5O_12920</name>
</gene>
<dbReference type="Proteomes" id="UP001595953">
    <property type="component" value="Unassembled WGS sequence"/>
</dbReference>
<keyword evidence="1" id="KW-0732">Signal</keyword>
<comment type="caution">
    <text evidence="2">The sequence shown here is derived from an EMBL/GenBank/DDBJ whole genome shotgun (WGS) entry which is preliminary data.</text>
</comment>
<dbReference type="RefSeq" id="WP_387964430.1">
    <property type="nucleotide sequence ID" value="NZ_JBHSGP010000014.1"/>
</dbReference>
<proteinExistence type="predicted"/>
<sequence length="58" mass="6474">MKTLKITFLLLAILLLTVSGQSSDTLKNDQADTYKKSETTYYLLAHNKDKIALPSGEE</sequence>